<reference evidence="1" key="1">
    <citation type="submission" date="2018-02" db="EMBL/GenBank/DDBJ databases">
        <title>Rhizophora mucronata_Transcriptome.</title>
        <authorList>
            <person name="Meera S.P."/>
            <person name="Sreeshan A."/>
            <person name="Augustine A."/>
        </authorList>
    </citation>
    <scope>NUCLEOTIDE SEQUENCE</scope>
    <source>
        <tissue evidence="1">Leaf</tissue>
    </source>
</reference>
<proteinExistence type="predicted"/>
<dbReference type="EMBL" id="GGEC01059190">
    <property type="protein sequence ID" value="MBX39674.1"/>
    <property type="molecule type" value="Transcribed_RNA"/>
</dbReference>
<protein>
    <submittedName>
        <fullName evidence="1">Uncharacterized protein</fullName>
    </submittedName>
</protein>
<accession>A0A2P2NB09</accession>
<sequence length="65" mass="7558">MLQFVQLTMKRGSQINAVSKKTNIMLEPKNTQYTPKKHKKEHAQLIIRKTYCLQKGISGQIIIFI</sequence>
<dbReference type="AlphaFoldDB" id="A0A2P2NB09"/>
<evidence type="ECO:0000313" key="1">
    <source>
        <dbReference type="EMBL" id="MBX39674.1"/>
    </source>
</evidence>
<name>A0A2P2NB09_RHIMU</name>
<organism evidence="1">
    <name type="scientific">Rhizophora mucronata</name>
    <name type="common">Asiatic mangrove</name>
    <dbReference type="NCBI Taxonomy" id="61149"/>
    <lineage>
        <taxon>Eukaryota</taxon>
        <taxon>Viridiplantae</taxon>
        <taxon>Streptophyta</taxon>
        <taxon>Embryophyta</taxon>
        <taxon>Tracheophyta</taxon>
        <taxon>Spermatophyta</taxon>
        <taxon>Magnoliopsida</taxon>
        <taxon>eudicotyledons</taxon>
        <taxon>Gunneridae</taxon>
        <taxon>Pentapetalae</taxon>
        <taxon>rosids</taxon>
        <taxon>fabids</taxon>
        <taxon>Malpighiales</taxon>
        <taxon>Rhizophoraceae</taxon>
        <taxon>Rhizophora</taxon>
    </lineage>
</organism>